<keyword evidence="3" id="KW-1185">Reference proteome</keyword>
<gene>
    <name evidence="2" type="ORF">GGR31_002167</name>
</gene>
<name>A0ABU1KA85_9FLAO</name>
<protein>
    <submittedName>
        <fullName evidence="2">Long-subunit fatty acid transport protein</fullName>
    </submittedName>
</protein>
<feature type="signal peptide" evidence="1">
    <location>
        <begin position="1"/>
        <end position="22"/>
    </location>
</feature>
<organism evidence="2 3">
    <name type="scientific">Mesonia maritima</name>
    <dbReference type="NCBI Taxonomy" id="1793873"/>
    <lineage>
        <taxon>Bacteria</taxon>
        <taxon>Pseudomonadati</taxon>
        <taxon>Bacteroidota</taxon>
        <taxon>Flavobacteriia</taxon>
        <taxon>Flavobacteriales</taxon>
        <taxon>Flavobacteriaceae</taxon>
        <taxon>Mesonia</taxon>
    </lineage>
</organism>
<evidence type="ECO:0000256" key="1">
    <source>
        <dbReference type="SAM" id="SignalP"/>
    </source>
</evidence>
<proteinExistence type="predicted"/>
<keyword evidence="1" id="KW-0732">Signal</keyword>
<dbReference type="Proteomes" id="UP001257659">
    <property type="component" value="Unassembled WGS sequence"/>
</dbReference>
<comment type="caution">
    <text evidence="2">The sequence shown here is derived from an EMBL/GenBank/DDBJ whole genome shotgun (WGS) entry which is preliminary data.</text>
</comment>
<accession>A0ABU1KA85</accession>
<reference evidence="2 3" key="1">
    <citation type="submission" date="2023-07" db="EMBL/GenBank/DDBJ databases">
        <title>Genomic Encyclopedia of Type Strains, Phase IV (KMG-IV): sequencing the most valuable type-strain genomes for metagenomic binning, comparative biology and taxonomic classification.</title>
        <authorList>
            <person name="Goeker M."/>
        </authorList>
    </citation>
    <scope>NUCLEOTIDE SEQUENCE [LARGE SCALE GENOMIC DNA]</scope>
    <source>
        <strain evidence="2 3">DSM 102814</strain>
    </source>
</reference>
<evidence type="ECO:0000313" key="3">
    <source>
        <dbReference type="Proteomes" id="UP001257659"/>
    </source>
</evidence>
<dbReference type="RefSeq" id="WP_309728963.1">
    <property type="nucleotide sequence ID" value="NZ_JAVDQA010000006.1"/>
</dbReference>
<evidence type="ECO:0000313" key="2">
    <source>
        <dbReference type="EMBL" id="MDR6301498.1"/>
    </source>
</evidence>
<dbReference type="EMBL" id="JAVDQA010000006">
    <property type="protein sequence ID" value="MDR6301498.1"/>
    <property type="molecule type" value="Genomic_DNA"/>
</dbReference>
<sequence>MKKIFFTFLPVLFLFIGFSSMAQFNLTSKTDSFWDRVSYGGGIGLSFGNNFFSGSISPSAVYQVNSYFATGVGLNFTYANIYDDTSIVYGGSLLGFFRPLREIQLSAEFEELSVNRSYEINSETIDENYWYPALFLGAGYNTGPVTIGVRYDVLYDDDKSIYASPFMPFLRVYF</sequence>
<feature type="chain" id="PRO_5045056086" evidence="1">
    <location>
        <begin position="23"/>
        <end position="174"/>
    </location>
</feature>